<sequence length="365" mass="41506">MKKLFFLLSFIPGICLGQAQEPKGKVIVERINSPALKNTGGENQVRRVTIYLPPNYDQTTNRYPVIYYLHGFTWNDSLQIASDHFDQLLDKAITDGKIKPVIVVMPDQYTQYRGSFYTNSSLTGKWADFTAKELVNYIDGRYRTLPDRESRGITGHSMGGYGAIKLGMLFPDVFTSVYALSPGALALFEEFGADGPAFRRAQSITSREELITGYNEFLANIVVAMGRAYTPNASKPPFYCDLPFTYKGDSVIVNEKVLEVWNRNSPLYMVDRYAANIRKLKALKLDWGRNEEFAIVPVTSKMFSKKLESLGINHYAEEYIGTHGNKLWTEDGRALNDMLPFFDTYLRFEELKSKTTRSSKKSKKK</sequence>
<comment type="caution">
    <text evidence="1">The sequence shown here is derived from an EMBL/GenBank/DDBJ whole genome shotgun (WGS) entry which is preliminary data.</text>
</comment>
<evidence type="ECO:0000313" key="2">
    <source>
        <dbReference type="Proteomes" id="UP001500552"/>
    </source>
</evidence>
<accession>A0ABP8LJ49</accession>
<dbReference type="GO" id="GO:0016787">
    <property type="term" value="F:hydrolase activity"/>
    <property type="evidence" value="ECO:0007669"/>
    <property type="project" value="UniProtKB-KW"/>
</dbReference>
<keyword evidence="1" id="KW-0378">Hydrolase</keyword>
<protein>
    <submittedName>
        <fullName evidence="1">Alpha/beta hydrolase family protein</fullName>
    </submittedName>
</protein>
<dbReference type="PANTHER" id="PTHR48098">
    <property type="entry name" value="ENTEROCHELIN ESTERASE-RELATED"/>
    <property type="match status" value="1"/>
</dbReference>
<organism evidence="1 2">
    <name type="scientific">Pontibacter saemangeumensis</name>
    <dbReference type="NCBI Taxonomy" id="1084525"/>
    <lineage>
        <taxon>Bacteria</taxon>
        <taxon>Pseudomonadati</taxon>
        <taxon>Bacteroidota</taxon>
        <taxon>Cytophagia</taxon>
        <taxon>Cytophagales</taxon>
        <taxon>Hymenobacteraceae</taxon>
        <taxon>Pontibacter</taxon>
    </lineage>
</organism>
<keyword evidence="2" id="KW-1185">Reference proteome</keyword>
<dbReference type="PANTHER" id="PTHR48098:SF1">
    <property type="entry name" value="DIACYLGLYCEROL ACYLTRANSFERASE_MYCOLYLTRANSFERASE AG85A"/>
    <property type="match status" value="1"/>
</dbReference>
<dbReference type="Pfam" id="PF00756">
    <property type="entry name" value="Esterase"/>
    <property type="match status" value="1"/>
</dbReference>
<dbReference type="InterPro" id="IPR000801">
    <property type="entry name" value="Esterase-like"/>
</dbReference>
<dbReference type="Gene3D" id="3.40.50.1820">
    <property type="entry name" value="alpha/beta hydrolase"/>
    <property type="match status" value="1"/>
</dbReference>
<dbReference type="RefSeq" id="WP_345158383.1">
    <property type="nucleotide sequence ID" value="NZ_BAABHC010000007.1"/>
</dbReference>
<reference evidence="2" key="1">
    <citation type="journal article" date="2019" name="Int. J. Syst. Evol. Microbiol.">
        <title>The Global Catalogue of Microorganisms (GCM) 10K type strain sequencing project: providing services to taxonomists for standard genome sequencing and annotation.</title>
        <authorList>
            <consortium name="The Broad Institute Genomics Platform"/>
            <consortium name="The Broad Institute Genome Sequencing Center for Infectious Disease"/>
            <person name="Wu L."/>
            <person name="Ma J."/>
        </authorList>
    </citation>
    <scope>NUCLEOTIDE SEQUENCE [LARGE SCALE GENOMIC DNA]</scope>
    <source>
        <strain evidence="2">JCM 17926</strain>
    </source>
</reference>
<dbReference type="InterPro" id="IPR029058">
    <property type="entry name" value="AB_hydrolase_fold"/>
</dbReference>
<proteinExistence type="predicted"/>
<dbReference type="InterPro" id="IPR050583">
    <property type="entry name" value="Mycobacterial_A85_antigen"/>
</dbReference>
<dbReference type="SUPFAM" id="SSF53474">
    <property type="entry name" value="alpha/beta-Hydrolases"/>
    <property type="match status" value="1"/>
</dbReference>
<dbReference type="Proteomes" id="UP001500552">
    <property type="component" value="Unassembled WGS sequence"/>
</dbReference>
<gene>
    <name evidence="1" type="ORF">GCM10023188_17580</name>
</gene>
<dbReference type="EMBL" id="BAABHC010000007">
    <property type="protein sequence ID" value="GAA4430694.1"/>
    <property type="molecule type" value="Genomic_DNA"/>
</dbReference>
<evidence type="ECO:0000313" key="1">
    <source>
        <dbReference type="EMBL" id="GAA4430694.1"/>
    </source>
</evidence>
<name>A0ABP8LJ49_9BACT</name>